<dbReference type="GO" id="GO:0006508">
    <property type="term" value="P:proteolysis"/>
    <property type="evidence" value="ECO:0007669"/>
    <property type="project" value="UniProtKB-KW"/>
</dbReference>
<feature type="region of interest" description="Disordered" evidence="4">
    <location>
        <begin position="184"/>
        <end position="219"/>
    </location>
</feature>
<dbReference type="SUPFAM" id="SSF50156">
    <property type="entry name" value="PDZ domain-like"/>
    <property type="match status" value="1"/>
</dbReference>
<comment type="similarity">
    <text evidence="1">Belongs to the peptidase S1C family.</text>
</comment>
<feature type="compositionally biased region" description="Polar residues" evidence="4">
    <location>
        <begin position="297"/>
        <end position="316"/>
    </location>
</feature>
<accession>A0A917BHQ9</accession>
<dbReference type="Pfam" id="PF13180">
    <property type="entry name" value="PDZ_2"/>
    <property type="match status" value="1"/>
</dbReference>
<evidence type="ECO:0000259" key="5">
    <source>
        <dbReference type="PROSITE" id="PS50106"/>
    </source>
</evidence>
<dbReference type="Pfam" id="PF13365">
    <property type="entry name" value="Trypsin_2"/>
    <property type="match status" value="1"/>
</dbReference>
<dbReference type="InterPro" id="IPR036034">
    <property type="entry name" value="PDZ_sf"/>
</dbReference>
<dbReference type="InterPro" id="IPR051201">
    <property type="entry name" value="Chloro_Bact_Ser_Proteases"/>
</dbReference>
<evidence type="ECO:0000313" key="7">
    <source>
        <dbReference type="Proteomes" id="UP000649179"/>
    </source>
</evidence>
<gene>
    <name evidence="6" type="ORF">GCM10011519_20120</name>
</gene>
<sequence>MLAGALVLGGAAGVGGAAAYDAFNGDGSSTSASGPDITASNRNASASNTGGSAEAVAEKVLPSVVQINVTGSNESGSGSGIVLSKDGLILTNNHVASVAGNSGQMRVDFDGGTSAPAKLVGADPVTDLAVIKASGVDDAVPAEIGKSSGLKVGENVVAIGSPYGLGATVTSGIVSALNRAVSVQSSEGDDSGGQSQQQEDPFGLGQLQQQSQSQDQTTTYPAIQTDAAINPGNSGGPLVNLQGQVVGINSSIRTSGSGSSGSIGLGFAIPMDEVLPIVNQLKDGETATHAQLGVSVRDNQSSSRPGALVATTTNGGSAAEAGIEKGDVITKVDDVEVSGSDSLVATIRGHRPGDEVKIQLYRDGKEQTVTAKLGSDEGGSDS</sequence>
<evidence type="ECO:0000256" key="4">
    <source>
        <dbReference type="SAM" id="MobiDB-lite"/>
    </source>
</evidence>
<protein>
    <submittedName>
        <fullName evidence="6">Peptidase S1</fullName>
    </submittedName>
</protein>
<dbReference type="AlphaFoldDB" id="A0A917BHQ9"/>
<keyword evidence="2" id="KW-0645">Protease</keyword>
<dbReference type="SMART" id="SM00228">
    <property type="entry name" value="PDZ"/>
    <property type="match status" value="1"/>
</dbReference>
<feature type="domain" description="PDZ" evidence="5">
    <location>
        <begin position="277"/>
        <end position="364"/>
    </location>
</feature>
<evidence type="ECO:0000256" key="3">
    <source>
        <dbReference type="ARBA" id="ARBA00022801"/>
    </source>
</evidence>
<reference evidence="6" key="1">
    <citation type="journal article" date="2014" name="Int. J. Syst. Evol. Microbiol.">
        <title>Complete genome sequence of Corynebacterium casei LMG S-19264T (=DSM 44701T), isolated from a smear-ripened cheese.</title>
        <authorList>
            <consortium name="US DOE Joint Genome Institute (JGI-PGF)"/>
            <person name="Walter F."/>
            <person name="Albersmeier A."/>
            <person name="Kalinowski J."/>
            <person name="Ruckert C."/>
        </authorList>
    </citation>
    <scope>NUCLEOTIDE SEQUENCE</scope>
    <source>
        <strain evidence="6">CGMCC 1.16067</strain>
    </source>
</reference>
<dbReference type="Proteomes" id="UP000649179">
    <property type="component" value="Unassembled WGS sequence"/>
</dbReference>
<dbReference type="Gene3D" id="2.40.10.10">
    <property type="entry name" value="Trypsin-like serine proteases"/>
    <property type="match status" value="2"/>
</dbReference>
<feature type="region of interest" description="Disordered" evidence="4">
    <location>
        <begin position="296"/>
        <end position="317"/>
    </location>
</feature>
<dbReference type="InterPro" id="IPR001940">
    <property type="entry name" value="Peptidase_S1C"/>
</dbReference>
<dbReference type="Gene3D" id="2.30.42.10">
    <property type="match status" value="1"/>
</dbReference>
<dbReference type="InterPro" id="IPR043504">
    <property type="entry name" value="Peptidase_S1_PA_chymotrypsin"/>
</dbReference>
<dbReference type="PROSITE" id="PS50106">
    <property type="entry name" value="PDZ"/>
    <property type="match status" value="1"/>
</dbReference>
<dbReference type="InterPro" id="IPR001478">
    <property type="entry name" value="PDZ"/>
</dbReference>
<proteinExistence type="inferred from homology"/>
<comment type="caution">
    <text evidence="6">The sequence shown here is derived from an EMBL/GenBank/DDBJ whole genome shotgun (WGS) entry which is preliminary data.</text>
</comment>
<dbReference type="SUPFAM" id="SSF50494">
    <property type="entry name" value="Trypsin-like serine proteases"/>
    <property type="match status" value="1"/>
</dbReference>
<dbReference type="PANTHER" id="PTHR43343">
    <property type="entry name" value="PEPTIDASE S12"/>
    <property type="match status" value="1"/>
</dbReference>
<name>A0A917BHQ9_9ACTN</name>
<evidence type="ECO:0000256" key="2">
    <source>
        <dbReference type="ARBA" id="ARBA00022670"/>
    </source>
</evidence>
<dbReference type="EMBL" id="BMKQ01000001">
    <property type="protein sequence ID" value="GGF46187.1"/>
    <property type="molecule type" value="Genomic_DNA"/>
</dbReference>
<evidence type="ECO:0000313" key="6">
    <source>
        <dbReference type="EMBL" id="GGF46187.1"/>
    </source>
</evidence>
<keyword evidence="7" id="KW-1185">Reference proteome</keyword>
<reference evidence="6" key="2">
    <citation type="submission" date="2020-09" db="EMBL/GenBank/DDBJ databases">
        <authorList>
            <person name="Sun Q."/>
            <person name="Zhou Y."/>
        </authorList>
    </citation>
    <scope>NUCLEOTIDE SEQUENCE</scope>
    <source>
        <strain evidence="6">CGMCC 1.16067</strain>
    </source>
</reference>
<dbReference type="PRINTS" id="PR00834">
    <property type="entry name" value="PROTEASES2C"/>
</dbReference>
<dbReference type="InterPro" id="IPR009003">
    <property type="entry name" value="Peptidase_S1_PA"/>
</dbReference>
<dbReference type="PANTHER" id="PTHR43343:SF3">
    <property type="entry name" value="PROTEASE DO-LIKE 8, CHLOROPLASTIC"/>
    <property type="match status" value="1"/>
</dbReference>
<keyword evidence="3" id="KW-0378">Hydrolase</keyword>
<evidence type="ECO:0000256" key="1">
    <source>
        <dbReference type="ARBA" id="ARBA00010541"/>
    </source>
</evidence>
<dbReference type="GO" id="GO:0004252">
    <property type="term" value="F:serine-type endopeptidase activity"/>
    <property type="evidence" value="ECO:0007669"/>
    <property type="project" value="InterPro"/>
</dbReference>
<organism evidence="6 7">
    <name type="scientific">Marmoricola endophyticus</name>
    <dbReference type="NCBI Taxonomy" id="2040280"/>
    <lineage>
        <taxon>Bacteria</taxon>
        <taxon>Bacillati</taxon>
        <taxon>Actinomycetota</taxon>
        <taxon>Actinomycetes</taxon>
        <taxon>Propionibacteriales</taxon>
        <taxon>Nocardioidaceae</taxon>
        <taxon>Marmoricola</taxon>
    </lineage>
</organism>
<feature type="compositionally biased region" description="Low complexity" evidence="4">
    <location>
        <begin position="184"/>
        <end position="214"/>
    </location>
</feature>
<feature type="region of interest" description="Disordered" evidence="4">
    <location>
        <begin position="29"/>
        <end position="51"/>
    </location>
</feature>